<evidence type="ECO:0000313" key="1">
    <source>
        <dbReference type="EMBL" id="KAH6937814.1"/>
    </source>
</evidence>
<keyword evidence="2" id="KW-1185">Reference proteome</keyword>
<comment type="caution">
    <text evidence="1">The sequence shown here is derived from an EMBL/GenBank/DDBJ whole genome shotgun (WGS) entry which is preliminary data.</text>
</comment>
<dbReference type="EMBL" id="CM023482">
    <property type="protein sequence ID" value="KAH6937814.1"/>
    <property type="molecule type" value="Genomic_DNA"/>
</dbReference>
<dbReference type="Proteomes" id="UP000821845">
    <property type="component" value="Chromosome 2"/>
</dbReference>
<accession>A0ACB7SV81</accession>
<name>A0ACB7SV81_HYAAI</name>
<protein>
    <submittedName>
        <fullName evidence="1">Uncharacterized protein</fullName>
    </submittedName>
</protein>
<sequence length="184" mass="19481">MTILESHEEYRLRQRRSQPGNAESVMKGANVIHDAFNVTYFAASSGAADSASPPPSIRVPALPRPSGTGHRSVVAERTCWTENDAEFDLQAAIYDCDDISAPRKTKRVPFQRCLATPAAERDSSAVGERSTIAYIDNSDGDVDSVLRGKNNGGEGDAQGRPVSAVCGTGDGLGDGGRCRPLAST</sequence>
<evidence type="ECO:0000313" key="2">
    <source>
        <dbReference type="Proteomes" id="UP000821845"/>
    </source>
</evidence>
<reference evidence="1" key="1">
    <citation type="submission" date="2020-05" db="EMBL/GenBank/DDBJ databases">
        <title>Large-scale comparative analyses of tick genomes elucidate their genetic diversity and vector capacities.</title>
        <authorList>
            <person name="Jia N."/>
            <person name="Wang J."/>
            <person name="Shi W."/>
            <person name="Du L."/>
            <person name="Sun Y."/>
            <person name="Zhan W."/>
            <person name="Jiang J."/>
            <person name="Wang Q."/>
            <person name="Zhang B."/>
            <person name="Ji P."/>
            <person name="Sakyi L.B."/>
            <person name="Cui X."/>
            <person name="Yuan T."/>
            <person name="Jiang B."/>
            <person name="Yang W."/>
            <person name="Lam T.T.-Y."/>
            <person name="Chang Q."/>
            <person name="Ding S."/>
            <person name="Wang X."/>
            <person name="Zhu J."/>
            <person name="Ruan X."/>
            <person name="Zhao L."/>
            <person name="Wei J."/>
            <person name="Que T."/>
            <person name="Du C."/>
            <person name="Cheng J."/>
            <person name="Dai P."/>
            <person name="Han X."/>
            <person name="Huang E."/>
            <person name="Gao Y."/>
            <person name="Liu J."/>
            <person name="Shao H."/>
            <person name="Ye R."/>
            <person name="Li L."/>
            <person name="Wei W."/>
            <person name="Wang X."/>
            <person name="Wang C."/>
            <person name="Yang T."/>
            <person name="Huo Q."/>
            <person name="Li W."/>
            <person name="Guo W."/>
            <person name="Chen H."/>
            <person name="Zhou L."/>
            <person name="Ni X."/>
            <person name="Tian J."/>
            <person name="Zhou Y."/>
            <person name="Sheng Y."/>
            <person name="Liu T."/>
            <person name="Pan Y."/>
            <person name="Xia L."/>
            <person name="Li J."/>
            <person name="Zhao F."/>
            <person name="Cao W."/>
        </authorList>
    </citation>
    <scope>NUCLEOTIDE SEQUENCE</scope>
    <source>
        <strain evidence="1">Hyas-2018</strain>
    </source>
</reference>
<organism evidence="1 2">
    <name type="scientific">Hyalomma asiaticum</name>
    <name type="common">Tick</name>
    <dbReference type="NCBI Taxonomy" id="266040"/>
    <lineage>
        <taxon>Eukaryota</taxon>
        <taxon>Metazoa</taxon>
        <taxon>Ecdysozoa</taxon>
        <taxon>Arthropoda</taxon>
        <taxon>Chelicerata</taxon>
        <taxon>Arachnida</taxon>
        <taxon>Acari</taxon>
        <taxon>Parasitiformes</taxon>
        <taxon>Ixodida</taxon>
        <taxon>Ixodoidea</taxon>
        <taxon>Ixodidae</taxon>
        <taxon>Hyalomminae</taxon>
        <taxon>Hyalomma</taxon>
    </lineage>
</organism>
<proteinExistence type="predicted"/>
<gene>
    <name evidence="1" type="ORF">HPB50_004195</name>
</gene>